<dbReference type="EMBL" id="GHES01019636">
    <property type="protein sequence ID" value="MPA50195.1"/>
    <property type="molecule type" value="Transcribed_RNA"/>
</dbReference>
<protein>
    <submittedName>
        <fullName evidence="4">Putative pectinesterase inhibitor</fullName>
    </submittedName>
</protein>
<dbReference type="Pfam" id="PF04043">
    <property type="entry name" value="PMEI"/>
    <property type="match status" value="1"/>
</dbReference>
<proteinExistence type="predicted"/>
<evidence type="ECO:0000259" key="3">
    <source>
        <dbReference type="SMART" id="SM00856"/>
    </source>
</evidence>
<evidence type="ECO:0000256" key="1">
    <source>
        <dbReference type="ARBA" id="ARBA00022729"/>
    </source>
</evidence>
<dbReference type="SUPFAM" id="SSF101148">
    <property type="entry name" value="Plant invertase/pectin methylesterase inhibitor"/>
    <property type="match status" value="1"/>
</dbReference>
<evidence type="ECO:0000256" key="2">
    <source>
        <dbReference type="SAM" id="SignalP"/>
    </source>
</evidence>
<evidence type="ECO:0000313" key="4">
    <source>
        <dbReference type="EMBL" id="MPA50194.1"/>
    </source>
</evidence>
<gene>
    <name evidence="4" type="ORF">Din_019635</name>
    <name evidence="5" type="ORF">Din_019636</name>
</gene>
<name>A0A5B7A1K6_DAVIN</name>
<dbReference type="NCBIfam" id="TIGR01614">
    <property type="entry name" value="PME_inhib"/>
    <property type="match status" value="1"/>
</dbReference>
<feature type="domain" description="Pectinesterase inhibitor" evidence="3">
    <location>
        <begin position="38"/>
        <end position="182"/>
    </location>
</feature>
<dbReference type="InterPro" id="IPR006501">
    <property type="entry name" value="Pectinesterase_inhib_dom"/>
</dbReference>
<dbReference type="InterPro" id="IPR051955">
    <property type="entry name" value="PME_Inhibitor"/>
</dbReference>
<organism evidence="4">
    <name type="scientific">Davidia involucrata</name>
    <name type="common">Dove tree</name>
    <dbReference type="NCBI Taxonomy" id="16924"/>
    <lineage>
        <taxon>Eukaryota</taxon>
        <taxon>Viridiplantae</taxon>
        <taxon>Streptophyta</taxon>
        <taxon>Embryophyta</taxon>
        <taxon>Tracheophyta</taxon>
        <taxon>Spermatophyta</taxon>
        <taxon>Magnoliopsida</taxon>
        <taxon>eudicotyledons</taxon>
        <taxon>Gunneridae</taxon>
        <taxon>Pentapetalae</taxon>
        <taxon>asterids</taxon>
        <taxon>Cornales</taxon>
        <taxon>Nyssaceae</taxon>
        <taxon>Davidia</taxon>
    </lineage>
</organism>
<dbReference type="AlphaFoldDB" id="A0A5B7A1K6"/>
<dbReference type="EMBL" id="GHES01019635">
    <property type="protein sequence ID" value="MPA50194.1"/>
    <property type="molecule type" value="Transcribed_RNA"/>
</dbReference>
<dbReference type="PANTHER" id="PTHR31080:SF296">
    <property type="entry name" value="OS05G0360900 PROTEIN"/>
    <property type="match status" value="1"/>
</dbReference>
<evidence type="ECO:0000313" key="5">
    <source>
        <dbReference type="EMBL" id="MPA50195.1"/>
    </source>
</evidence>
<feature type="chain" id="PRO_5033475120" evidence="2">
    <location>
        <begin position="19"/>
        <end position="190"/>
    </location>
</feature>
<dbReference type="PANTHER" id="PTHR31080">
    <property type="entry name" value="PECTINESTERASE INHIBITOR-LIKE"/>
    <property type="match status" value="1"/>
</dbReference>
<dbReference type="SMART" id="SM00856">
    <property type="entry name" value="PMEI"/>
    <property type="match status" value="1"/>
</dbReference>
<accession>A0A5B7A1K6</accession>
<dbReference type="GO" id="GO:0004857">
    <property type="term" value="F:enzyme inhibitor activity"/>
    <property type="evidence" value="ECO:0007669"/>
    <property type="project" value="InterPro"/>
</dbReference>
<feature type="signal peptide" evidence="2">
    <location>
        <begin position="1"/>
        <end position="18"/>
    </location>
</feature>
<reference evidence="4" key="1">
    <citation type="submission" date="2019-08" db="EMBL/GenBank/DDBJ databases">
        <title>Reference gene set and small RNA set construction with multiple tissues from Davidia involucrata Baill.</title>
        <authorList>
            <person name="Yang H."/>
            <person name="Zhou C."/>
            <person name="Li G."/>
            <person name="Wang J."/>
            <person name="Gao P."/>
            <person name="Wang M."/>
            <person name="Wang R."/>
            <person name="Zhao Y."/>
        </authorList>
    </citation>
    <scope>NUCLEOTIDE SEQUENCE</scope>
    <source>
        <tissue evidence="4">Mixed with DoveR01_LX</tissue>
    </source>
</reference>
<dbReference type="Gene3D" id="1.20.140.40">
    <property type="entry name" value="Invertase/pectin methylesterase inhibitor family protein"/>
    <property type="match status" value="1"/>
</dbReference>
<keyword evidence="1 2" id="KW-0732">Signal</keyword>
<dbReference type="InterPro" id="IPR035513">
    <property type="entry name" value="Invertase/methylesterase_inhib"/>
</dbReference>
<sequence>MNPMSSFFLLLPFALCLTFQPHLIVAKQQQQQQQSNNGTSSLIARACENSSHKDFCVSVLESFPKNADPKGLVFTALRVAAKNATETWIHIKQYLSEKSYDPAVEQGLMDCEERYVDAVQQIDNAVIDLSVKAYQNIDKWVKAAITDIDTCEGEVQGQADKASEVSHNNHTLRLLLNAALGVFHALSRNS</sequence>